<dbReference type="EMBL" id="JYNE01000002">
    <property type="protein sequence ID" value="KNH03586.1"/>
    <property type="molecule type" value="Genomic_DNA"/>
</dbReference>
<gene>
    <name evidence="1" type="ORF">J121_460</name>
</gene>
<dbReference type="PATRIC" id="fig|1306953.7.peg.464"/>
<accession>A0A0L1KI92</accession>
<dbReference type="Proteomes" id="UP000037446">
    <property type="component" value="Unassembled WGS sequence"/>
</dbReference>
<name>A0A0L1KI92_9SPHN</name>
<dbReference type="Pfam" id="PF05988">
    <property type="entry name" value="DUF899"/>
    <property type="match status" value="1"/>
</dbReference>
<dbReference type="STRING" id="1306953.J121_460"/>
<organism evidence="1 2">
    <name type="scientific">Qipengyuania citrea LAMA 915</name>
    <dbReference type="NCBI Taxonomy" id="1306953"/>
    <lineage>
        <taxon>Bacteria</taxon>
        <taxon>Pseudomonadati</taxon>
        <taxon>Pseudomonadota</taxon>
        <taxon>Alphaproteobacteria</taxon>
        <taxon>Sphingomonadales</taxon>
        <taxon>Erythrobacteraceae</taxon>
        <taxon>Qipengyuania</taxon>
    </lineage>
</organism>
<comment type="caution">
    <text evidence="1">The sequence shown here is derived from an EMBL/GenBank/DDBJ whole genome shotgun (WGS) entry which is preliminary data.</text>
</comment>
<sequence>MFEEEQAFAKQRNALISKRRELPVTQMEDSHHFEGPDGEVRLIDMFGGERQLLVYHFWFEPGEEPCQGCSAWTRDLGNLGGNFASLRENDTALTYVSRASANEIADVKRRRSWTMPWYSLIGDGFEEATGFDGWAQISIFLRDGNTVYLANVVPFDDLVNIGNHWTLLDRAPIGISKND</sequence>
<evidence type="ECO:0008006" key="3">
    <source>
        <dbReference type="Google" id="ProtNLM"/>
    </source>
</evidence>
<dbReference type="AlphaFoldDB" id="A0A0L1KI92"/>
<protein>
    <recommendedName>
        <fullName evidence="3">DUF899 domain-containing protein</fullName>
    </recommendedName>
</protein>
<evidence type="ECO:0000313" key="1">
    <source>
        <dbReference type="EMBL" id="KNH03586.1"/>
    </source>
</evidence>
<evidence type="ECO:0000313" key="2">
    <source>
        <dbReference type="Proteomes" id="UP000037446"/>
    </source>
</evidence>
<reference evidence="1" key="1">
    <citation type="submission" date="2015-02" db="EMBL/GenBank/DDBJ databases">
        <authorList>
            <person name="Chooi Y.-H."/>
        </authorList>
    </citation>
    <scope>NUCLEOTIDE SEQUENCE [LARGE SCALE GENOMIC DNA]</scope>
    <source>
        <strain evidence="1">LAMA 915</strain>
    </source>
</reference>
<dbReference type="InterPro" id="IPR010296">
    <property type="entry name" value="DUF899_thioredox"/>
</dbReference>
<proteinExistence type="predicted"/>